<protein>
    <submittedName>
        <fullName evidence="1">Uncharacterized protein</fullName>
    </submittedName>
</protein>
<dbReference type="AlphaFoldDB" id="A0A3M4AQT0"/>
<proteinExistence type="predicted"/>
<dbReference type="InterPro" id="IPR059206">
    <property type="entry name" value="Sll1717-like"/>
</dbReference>
<dbReference type="InterPro" id="IPR027417">
    <property type="entry name" value="P-loop_NTPase"/>
</dbReference>
<sequence length="736" mass="83676">MKGAIKMGSRRQAPPLTVQVLDKKISQGEPKVTAAASAVRTNPLGDTTAENDERMLSSAFIETPDFRALVESDDRTVVVGRRGTGKSALFINLRRHWINDKKVITLTFSPDDTEIIGFRSLLRPFSNSFVLSRAATKMLWRYAMSMEIANYISGHYKLSDLVSKEPKLKEHVDRWNDSQAPFLTKCRRIAKAFLSVESPEEAIGDLPFNLDLSMIEDLVLKILQKADRRVVILMDRLDEGYEPDAIGIGIIAGLAYAAVELNQKSHLIRPIIFLRDNVFRALAKEDPDYSRNLEGQVIRLHWDWALLLQLAATRMKLSFKLDIEKDQRIWDRCTAGELQGRDGFKRCLQFTLYRPRDLLSLLNESFFCSFRHGRDTAVLEDLEYAAKSISVARLEDLWKEYQKIFPPIQIVTSAFKNAEPEISVMAAMAKIDHAIELLEDSDDQASLAEARLLGPTGLLQSLYSIGFIGLHDQNLSSYTFCHDGRTPDKGFESADRILVHPCYWLGLNLSRNALAPDEAEEINDEYDIKVDSLNPKIRNTKIGQIVAQLDKIPLGREGERDFELWSLEALKVIFAAHLVGLQLHPNGAAVQRRDITGTNRGKSDFWSRVLLDYKSRNIVFDAKNFQELGPDEYRQLQSYLTGSYGKLGFIINRDESENLTSGKDLDWTREMHGSHQCLIVKLPAKFISRLLQKLRSPEKHDVVDRQMWKLLTTYETNYLGLKSTRARKKSASAKRP</sequence>
<evidence type="ECO:0000313" key="1">
    <source>
        <dbReference type="EMBL" id="RMP08584.1"/>
    </source>
</evidence>
<dbReference type="NCBIfam" id="NF047389">
    <property type="entry name" value="ATPase_Sll1717"/>
    <property type="match status" value="1"/>
</dbReference>
<organism evidence="1 2">
    <name type="scientific">Pseudomonas syringae pv. persicae</name>
    <dbReference type="NCBI Taxonomy" id="237306"/>
    <lineage>
        <taxon>Bacteria</taxon>
        <taxon>Pseudomonadati</taxon>
        <taxon>Pseudomonadota</taxon>
        <taxon>Gammaproteobacteria</taxon>
        <taxon>Pseudomonadales</taxon>
        <taxon>Pseudomonadaceae</taxon>
        <taxon>Pseudomonas</taxon>
    </lineage>
</organism>
<name>A0A3M4AQT0_9PSED</name>
<comment type="caution">
    <text evidence="1">The sequence shown here is derived from an EMBL/GenBank/DDBJ whole genome shotgun (WGS) entry which is preliminary data.</text>
</comment>
<evidence type="ECO:0000313" key="2">
    <source>
        <dbReference type="Proteomes" id="UP000281604"/>
    </source>
</evidence>
<dbReference type="Proteomes" id="UP000281604">
    <property type="component" value="Unassembled WGS sequence"/>
</dbReference>
<accession>A0A3M4AQT0</accession>
<dbReference type="SUPFAM" id="SSF52540">
    <property type="entry name" value="P-loop containing nucleoside triphosphate hydrolases"/>
    <property type="match status" value="1"/>
</dbReference>
<dbReference type="EMBL" id="RBQE01000219">
    <property type="protein sequence ID" value="RMP08584.1"/>
    <property type="molecule type" value="Genomic_DNA"/>
</dbReference>
<gene>
    <name evidence="1" type="ORF">ALQ30_03595</name>
</gene>
<reference evidence="1 2" key="1">
    <citation type="submission" date="2018-08" db="EMBL/GenBank/DDBJ databases">
        <title>Recombination of ecologically and evolutionarily significant loci maintains genetic cohesion in the Pseudomonas syringae species complex.</title>
        <authorList>
            <person name="Dillon M."/>
            <person name="Thakur S."/>
            <person name="Almeida R.N.D."/>
            <person name="Weir B.S."/>
            <person name="Guttman D.S."/>
        </authorList>
    </citation>
    <scope>NUCLEOTIDE SEQUENCE [LARGE SCALE GENOMIC DNA]</scope>
    <source>
        <strain evidence="1 2">ICMP 3706</strain>
    </source>
</reference>